<protein>
    <submittedName>
        <fullName evidence="1">Uncharacterized protein</fullName>
    </submittedName>
</protein>
<sequence>MASHWVVIRLKLESRQFWILLAAEYNAVVMVPSKLDTPDRRVVKMGKRDAILGLDRVSENDSVETVELIEIFVFRVNVFFCNQLRALVSNSFSRGSFFEEFIAPGTPGGGGGSVLVVFRPGGGGGTLVPFLGFLAGGAPEPPLESPGGGPVGGGGYTTFLFSDDFSSVRFGGFGGGLGGITKRQNIGNF</sequence>
<name>A0A9P8NSZ0_9ASCO</name>
<proteinExistence type="predicted"/>
<evidence type="ECO:0000313" key="1">
    <source>
        <dbReference type="EMBL" id="KAH3658837.1"/>
    </source>
</evidence>
<keyword evidence="2" id="KW-1185">Reference proteome</keyword>
<accession>A0A9P8NSZ0</accession>
<organism evidence="1 2">
    <name type="scientific">Ogataea polymorpha</name>
    <dbReference type="NCBI Taxonomy" id="460523"/>
    <lineage>
        <taxon>Eukaryota</taxon>
        <taxon>Fungi</taxon>
        <taxon>Dikarya</taxon>
        <taxon>Ascomycota</taxon>
        <taxon>Saccharomycotina</taxon>
        <taxon>Pichiomycetes</taxon>
        <taxon>Pichiales</taxon>
        <taxon>Pichiaceae</taxon>
        <taxon>Ogataea</taxon>
    </lineage>
</organism>
<reference evidence="1" key="2">
    <citation type="submission" date="2021-01" db="EMBL/GenBank/DDBJ databases">
        <authorList>
            <person name="Schikora-Tamarit M.A."/>
        </authorList>
    </citation>
    <scope>NUCLEOTIDE SEQUENCE</scope>
    <source>
        <strain evidence="1">NCAIM Y.01608</strain>
    </source>
</reference>
<reference evidence="1" key="1">
    <citation type="journal article" date="2021" name="Open Biol.">
        <title>Shared evolutionary footprints suggest mitochondrial oxidative damage underlies multiple complex I losses in fungi.</title>
        <authorList>
            <person name="Schikora-Tamarit M.A."/>
            <person name="Marcet-Houben M."/>
            <person name="Nosek J."/>
            <person name="Gabaldon T."/>
        </authorList>
    </citation>
    <scope>NUCLEOTIDE SEQUENCE</scope>
    <source>
        <strain evidence="1">NCAIM Y.01608</strain>
    </source>
</reference>
<evidence type="ECO:0000313" key="2">
    <source>
        <dbReference type="Proteomes" id="UP000788993"/>
    </source>
</evidence>
<dbReference type="EMBL" id="JAEUBD010001571">
    <property type="protein sequence ID" value="KAH3658837.1"/>
    <property type="molecule type" value="Genomic_DNA"/>
</dbReference>
<comment type="caution">
    <text evidence="1">The sequence shown here is derived from an EMBL/GenBank/DDBJ whole genome shotgun (WGS) entry which is preliminary data.</text>
</comment>
<gene>
    <name evidence="1" type="ORF">OGATHE_006563</name>
</gene>
<dbReference type="AlphaFoldDB" id="A0A9P8NSZ0"/>
<dbReference type="Proteomes" id="UP000788993">
    <property type="component" value="Unassembled WGS sequence"/>
</dbReference>